<protein>
    <submittedName>
        <fullName evidence="1">Uncharacterized protein</fullName>
    </submittedName>
</protein>
<dbReference type="Proteomes" id="UP001211894">
    <property type="component" value="Unassembled WGS sequence"/>
</dbReference>
<gene>
    <name evidence="1" type="ORF">PJ311_16440</name>
</gene>
<comment type="caution">
    <text evidence="1">The sequence shown here is derived from an EMBL/GenBank/DDBJ whole genome shotgun (WGS) entry which is preliminary data.</text>
</comment>
<proteinExistence type="predicted"/>
<evidence type="ECO:0000313" key="2">
    <source>
        <dbReference type="Proteomes" id="UP001211894"/>
    </source>
</evidence>
<name>A0ABT4X7E9_9BACI</name>
<evidence type="ECO:0000313" key="1">
    <source>
        <dbReference type="EMBL" id="MDA7028163.1"/>
    </source>
</evidence>
<sequence length="97" mass="11401">MNKLRELNQLCGTIEYGYYSNIHHTSEPECYIESFHSLDQLQHLLDKTKINEIKKRLDAVQIEIEAVCFNSKTCDSNTNVELLLMKDEFYGEILERT</sequence>
<organism evidence="1 2">
    <name type="scientific">Bacillus changyiensis</name>
    <dbReference type="NCBI Taxonomy" id="3004103"/>
    <lineage>
        <taxon>Bacteria</taxon>
        <taxon>Bacillati</taxon>
        <taxon>Bacillota</taxon>
        <taxon>Bacilli</taxon>
        <taxon>Bacillales</taxon>
        <taxon>Bacillaceae</taxon>
        <taxon>Bacillus</taxon>
    </lineage>
</organism>
<dbReference type="EMBL" id="JAQKAB010000013">
    <property type="protein sequence ID" value="MDA7028163.1"/>
    <property type="molecule type" value="Genomic_DNA"/>
</dbReference>
<accession>A0ABT4X7E9</accession>
<keyword evidence="2" id="KW-1185">Reference proteome</keyword>
<dbReference type="RefSeq" id="WP_271341978.1">
    <property type="nucleotide sequence ID" value="NZ_JAQKAB010000013.1"/>
</dbReference>
<reference evidence="1 2" key="1">
    <citation type="submission" date="2023-01" db="EMBL/GenBank/DDBJ databases">
        <title>Bacillus changyiensis sp. nov., isolated from a coastal deposit.</title>
        <authorList>
            <person name="Xiao G."/>
            <person name="Lai Q."/>
            <person name="Hu Z."/>
            <person name="Shao Z."/>
        </authorList>
    </citation>
    <scope>NUCLEOTIDE SEQUENCE [LARGE SCALE GENOMIC DNA]</scope>
    <source>
        <strain evidence="1 2">CLL-7-23</strain>
    </source>
</reference>